<keyword evidence="6" id="KW-1185">Reference proteome</keyword>
<evidence type="ECO:0000313" key="5">
    <source>
        <dbReference type="EMBL" id="KAK3353369.1"/>
    </source>
</evidence>
<feature type="transmembrane region" description="Helical" evidence="3">
    <location>
        <begin position="620"/>
        <end position="639"/>
    </location>
</feature>
<feature type="transmembrane region" description="Helical" evidence="3">
    <location>
        <begin position="591"/>
        <end position="608"/>
    </location>
</feature>
<evidence type="ECO:0000256" key="3">
    <source>
        <dbReference type="SAM" id="Phobius"/>
    </source>
</evidence>
<evidence type="ECO:0000259" key="4">
    <source>
        <dbReference type="PROSITE" id="PS50157"/>
    </source>
</evidence>
<organism evidence="5 6">
    <name type="scientific">Lasiosphaeria hispida</name>
    <dbReference type="NCBI Taxonomy" id="260671"/>
    <lineage>
        <taxon>Eukaryota</taxon>
        <taxon>Fungi</taxon>
        <taxon>Dikarya</taxon>
        <taxon>Ascomycota</taxon>
        <taxon>Pezizomycotina</taxon>
        <taxon>Sordariomycetes</taxon>
        <taxon>Sordariomycetidae</taxon>
        <taxon>Sordariales</taxon>
        <taxon>Lasiosphaeriaceae</taxon>
        <taxon>Lasiosphaeria</taxon>
    </lineage>
</organism>
<keyword evidence="3" id="KW-0472">Membrane</keyword>
<keyword evidence="3" id="KW-1133">Transmembrane helix</keyword>
<dbReference type="InterPro" id="IPR057026">
    <property type="entry name" value="Znf-C2H2_ascomycetes"/>
</dbReference>
<feature type="domain" description="C2H2-type" evidence="4">
    <location>
        <begin position="407"/>
        <end position="437"/>
    </location>
</feature>
<keyword evidence="1" id="KW-0863">Zinc-finger</keyword>
<dbReference type="InterPro" id="IPR013087">
    <property type="entry name" value="Znf_C2H2_type"/>
</dbReference>
<name>A0AAJ0HIS6_9PEZI</name>
<dbReference type="PROSITE" id="PS50157">
    <property type="entry name" value="ZINC_FINGER_C2H2_2"/>
    <property type="match status" value="1"/>
</dbReference>
<feature type="region of interest" description="Disordered" evidence="2">
    <location>
        <begin position="156"/>
        <end position="199"/>
    </location>
</feature>
<evidence type="ECO:0000256" key="2">
    <source>
        <dbReference type="SAM" id="MobiDB-lite"/>
    </source>
</evidence>
<accession>A0AAJ0HIS6</accession>
<evidence type="ECO:0000313" key="6">
    <source>
        <dbReference type="Proteomes" id="UP001275084"/>
    </source>
</evidence>
<reference evidence="5" key="1">
    <citation type="journal article" date="2023" name="Mol. Phylogenet. Evol.">
        <title>Genome-scale phylogeny and comparative genomics of the fungal order Sordariales.</title>
        <authorList>
            <person name="Hensen N."/>
            <person name="Bonometti L."/>
            <person name="Westerberg I."/>
            <person name="Brannstrom I.O."/>
            <person name="Guillou S."/>
            <person name="Cros-Aarteil S."/>
            <person name="Calhoun S."/>
            <person name="Haridas S."/>
            <person name="Kuo A."/>
            <person name="Mondo S."/>
            <person name="Pangilinan J."/>
            <person name="Riley R."/>
            <person name="LaButti K."/>
            <person name="Andreopoulos B."/>
            <person name="Lipzen A."/>
            <person name="Chen C."/>
            <person name="Yan M."/>
            <person name="Daum C."/>
            <person name="Ng V."/>
            <person name="Clum A."/>
            <person name="Steindorff A."/>
            <person name="Ohm R.A."/>
            <person name="Martin F."/>
            <person name="Silar P."/>
            <person name="Natvig D.O."/>
            <person name="Lalanne C."/>
            <person name="Gautier V."/>
            <person name="Ament-Velasquez S.L."/>
            <person name="Kruys A."/>
            <person name="Hutchinson M.I."/>
            <person name="Powell A.J."/>
            <person name="Barry K."/>
            <person name="Miller A.N."/>
            <person name="Grigoriev I.V."/>
            <person name="Debuchy R."/>
            <person name="Gladieux P."/>
            <person name="Hiltunen Thoren M."/>
            <person name="Johannesson H."/>
        </authorList>
    </citation>
    <scope>NUCLEOTIDE SEQUENCE</scope>
    <source>
        <strain evidence="5">CBS 955.72</strain>
    </source>
</reference>
<evidence type="ECO:0000256" key="1">
    <source>
        <dbReference type="PROSITE-ProRule" id="PRU00042"/>
    </source>
</evidence>
<proteinExistence type="predicted"/>
<keyword evidence="1" id="KW-0479">Metal-binding</keyword>
<dbReference type="Pfam" id="PF24537">
    <property type="entry name" value="zf-C2H2_fungi"/>
    <property type="match status" value="1"/>
</dbReference>
<protein>
    <recommendedName>
        <fullName evidence="4">C2H2-type domain-containing protein</fullName>
    </recommendedName>
</protein>
<sequence length="724" mass="79237">MDKHDCPFNCAAKGFEKLPKFPFNDNLSPSAASNPMAIRSHGYSYLPPPLPPPQLVPIDGTTNPSIQKETRRQNHAGPLGDSFGLSFERRDLSCRRGFDEGYQSIDSMRSSDFPSPFGVRSLGHFRHNDSSIDRPPGPMSAVSFFSHASPHYYSPRMYNGDLERSPVPRTRRTNSGSVPDDVTVSRYETRDDSTNFPMETPRMRTLNIEDQWRWLDYYQAGQKRRASSPPSDDIPQASDRLRRREGGLMSRGSPTPRLTVIPLQGSILSPSSVSRSGSYTSNLTASSITGLGWYGRWSPNGLSPGGLPPTDPSSPYAALLSAVTSPRSAVSGSIALPSPHQWTRSEQAMTGQPGRPLASPRKLTEIPKNSSSLVAAKMKGPYMCECCPKKPKKFETEEELKNHEAEKQCECLFCGRRFTDKNEAEQHQNSLHVRRHSWSCSALTGYERAFHDSTTKPGEAGTCGYCGDEFPRSGRNPAGAFTTEQDWEERIRHIQDVYKFRECNPSKISYRADHFGQYFKHGQWDTASRTKWSDIAAGFPGREQEGQQSGHVPPFSGSNWGTLKRIAITAAFCSGAASLPLVAAQPHAVPNLILHFAFGITIATAGAIPPLRSSDTIPQAYWLAAYGTWGAVTIGLFTLELLRRPNALQRRLLSGTVLFTALNLLGTLSQNASSALDGIMNWGPLALTASLCIVSVLMDVMSPEAATGIAVGLVGGVPVASNHS</sequence>
<comment type="caution">
    <text evidence="5">The sequence shown here is derived from an EMBL/GenBank/DDBJ whole genome shotgun (WGS) entry which is preliminary data.</text>
</comment>
<dbReference type="EMBL" id="JAUIQD010000004">
    <property type="protein sequence ID" value="KAK3353369.1"/>
    <property type="molecule type" value="Genomic_DNA"/>
</dbReference>
<keyword evidence="3" id="KW-0812">Transmembrane</keyword>
<reference evidence="5" key="2">
    <citation type="submission" date="2023-06" db="EMBL/GenBank/DDBJ databases">
        <authorList>
            <consortium name="Lawrence Berkeley National Laboratory"/>
            <person name="Haridas S."/>
            <person name="Hensen N."/>
            <person name="Bonometti L."/>
            <person name="Westerberg I."/>
            <person name="Brannstrom I.O."/>
            <person name="Guillou S."/>
            <person name="Cros-Aarteil S."/>
            <person name="Calhoun S."/>
            <person name="Kuo A."/>
            <person name="Mondo S."/>
            <person name="Pangilinan J."/>
            <person name="Riley R."/>
            <person name="Labutti K."/>
            <person name="Andreopoulos B."/>
            <person name="Lipzen A."/>
            <person name="Chen C."/>
            <person name="Yanf M."/>
            <person name="Daum C."/>
            <person name="Ng V."/>
            <person name="Clum A."/>
            <person name="Steindorff A."/>
            <person name="Ohm R."/>
            <person name="Martin F."/>
            <person name="Silar P."/>
            <person name="Natvig D."/>
            <person name="Lalanne C."/>
            <person name="Gautier V."/>
            <person name="Ament-Velasquez S.L."/>
            <person name="Kruys A."/>
            <person name="Hutchinson M.I."/>
            <person name="Powell A.J."/>
            <person name="Barry K."/>
            <person name="Miller A.N."/>
            <person name="Grigoriev I.V."/>
            <person name="Debuchy R."/>
            <person name="Gladieux P."/>
            <person name="Thoren M.H."/>
            <person name="Johannesson H."/>
        </authorList>
    </citation>
    <scope>NUCLEOTIDE SEQUENCE</scope>
    <source>
        <strain evidence="5">CBS 955.72</strain>
    </source>
</reference>
<feature type="transmembrane region" description="Helical" evidence="3">
    <location>
        <begin position="566"/>
        <end position="584"/>
    </location>
</feature>
<dbReference type="AlphaFoldDB" id="A0AAJ0HIS6"/>
<dbReference type="GO" id="GO:0008270">
    <property type="term" value="F:zinc ion binding"/>
    <property type="evidence" value="ECO:0007669"/>
    <property type="project" value="UniProtKB-KW"/>
</dbReference>
<dbReference type="PROSITE" id="PS00028">
    <property type="entry name" value="ZINC_FINGER_C2H2_1"/>
    <property type="match status" value="1"/>
</dbReference>
<dbReference type="Proteomes" id="UP001275084">
    <property type="component" value="Unassembled WGS sequence"/>
</dbReference>
<gene>
    <name evidence="5" type="ORF">B0T25DRAFT_209264</name>
</gene>
<keyword evidence="1" id="KW-0862">Zinc</keyword>